<dbReference type="KEGG" id="vg:80400777"/>
<reference evidence="1" key="1">
    <citation type="submission" date="2020-09" db="EMBL/GenBank/DDBJ databases">
        <title>Leviviricetes taxonomy.</title>
        <authorList>
            <person name="Stockdale S.R."/>
            <person name="Callanan J."/>
            <person name="Adriaenssens E.M."/>
            <person name="Kuhn J.H."/>
            <person name="Rumnieks J."/>
            <person name="Shkoporov A."/>
            <person name="Draper L.A."/>
            <person name="Ross P."/>
            <person name="Hill C."/>
        </authorList>
    </citation>
    <scope>NUCLEOTIDE SEQUENCE</scope>
</reference>
<dbReference type="RefSeq" id="YP_010771131.1">
    <property type="nucleotide sequence ID" value="NC_074496.1"/>
</dbReference>
<protein>
    <submittedName>
        <fullName evidence="1">Maturation protein</fullName>
    </submittedName>
</protein>
<keyword evidence="2" id="KW-1185">Reference proteome</keyword>
<dbReference type="Proteomes" id="UP000676224">
    <property type="component" value="Segment"/>
</dbReference>
<name>A0A8S5L180_9VIRU</name>
<sequence length="372" mass="41863">MRDRLHTEDGFLSEIFARNHTTDPWTFLSGNPGVKSYNRCRDEEFGKFIVDKQTIISPVSDWIHPDGAGGEYRRTNWVAPEVSPSPDAFWKGRESYWFGTPNQRATRLAAMTNVSTPVVSVNQFVGELKDLPSSIFKRGKQGLHWAKTESLGVRFGIMPMVSDILKLANINDYTTRKGKQISDLLDKKNGYYRRVKMGKITDIVTYDLTSVYNVSVTTTLISESTRWGTIRWLPSGTVPPFDPSDPDRTKLIRGLLTGTSKYNDRVSALSDAWELLPWSWLADWCGNLGTYLQASQNQTISHVDSIWLMEHATSQQTTTTPSGTVTVFRESKMRFPGTITASTISPYMSADRAAILSGLFIRGPSPIPKRYQ</sequence>
<proteinExistence type="predicted"/>
<evidence type="ECO:0000313" key="2">
    <source>
        <dbReference type="Proteomes" id="UP000676224"/>
    </source>
</evidence>
<gene>
    <name evidence="1" type="primary">SRR7976325_25_1</name>
</gene>
<dbReference type="GeneID" id="80400777"/>
<accession>A0A8S5L180</accession>
<dbReference type="EMBL" id="BK013748">
    <property type="protein sequence ID" value="DAD51191.1"/>
    <property type="molecule type" value="Genomic_RNA"/>
</dbReference>
<organism evidence="1 2">
    <name type="scientific">ssRNA phage SRR7976325_25</name>
    <dbReference type="NCBI Taxonomy" id="2786713"/>
    <lineage>
        <taxon>Viruses</taxon>
        <taxon>Riboviria</taxon>
        <taxon>Orthornavirae</taxon>
        <taxon>Lenarviricota</taxon>
        <taxon>Leviviricetes</taxon>
        <taxon>Timlovirales</taxon>
        <taxon>Steitzviridae</taxon>
        <taxon>Suhnsivirus</taxon>
        <taxon>Suhnsivirus lutivivens</taxon>
    </lineage>
</organism>
<evidence type="ECO:0000313" key="1">
    <source>
        <dbReference type="EMBL" id="DAD51191.1"/>
    </source>
</evidence>